<protein>
    <recommendedName>
        <fullName evidence="9">Serine protease K12H4.7</fullName>
    </recommendedName>
</protein>
<evidence type="ECO:0000256" key="1">
    <source>
        <dbReference type="ARBA" id="ARBA00011079"/>
    </source>
</evidence>
<dbReference type="InterPro" id="IPR008758">
    <property type="entry name" value="Peptidase_S28"/>
</dbReference>
<keyword evidence="2" id="KW-0645">Protease</keyword>
<evidence type="ECO:0000256" key="3">
    <source>
        <dbReference type="ARBA" id="ARBA00022729"/>
    </source>
</evidence>
<feature type="chain" id="PRO_5020269372" description="Serine protease K12H4.7" evidence="6">
    <location>
        <begin position="19"/>
        <end position="330"/>
    </location>
</feature>
<dbReference type="SUPFAM" id="SSF53474">
    <property type="entry name" value="alpha/beta-Hydrolases"/>
    <property type="match status" value="1"/>
</dbReference>
<comment type="caution">
    <text evidence="7">The sequence shown here is derived from an EMBL/GenBank/DDBJ whole genome shotgun (WGS) entry which is preliminary data.</text>
</comment>
<dbReference type="PANTHER" id="PTHR11010">
    <property type="entry name" value="PROTEASE S28 PRO-X CARBOXYPEPTIDASE-RELATED"/>
    <property type="match status" value="1"/>
</dbReference>
<reference evidence="7 8" key="1">
    <citation type="journal article" date="2015" name="Genome Biol.">
        <title>Comparative genomics of Steinernema reveals deeply conserved gene regulatory networks.</title>
        <authorList>
            <person name="Dillman A.R."/>
            <person name="Macchietto M."/>
            <person name="Porter C.F."/>
            <person name="Rogers A."/>
            <person name="Williams B."/>
            <person name="Antoshechkin I."/>
            <person name="Lee M.M."/>
            <person name="Goodwin Z."/>
            <person name="Lu X."/>
            <person name="Lewis E.E."/>
            <person name="Goodrich-Blair H."/>
            <person name="Stock S.P."/>
            <person name="Adams B.J."/>
            <person name="Sternberg P.W."/>
            <person name="Mortazavi A."/>
        </authorList>
    </citation>
    <scope>NUCLEOTIDE SEQUENCE [LARGE SCALE GENOMIC DNA]</scope>
    <source>
        <strain evidence="7 8">ALL</strain>
    </source>
</reference>
<sequence length="330" mass="37719">MKRRVALLFLLFVGFALSVPLSKGTTGFNRKRWLIHGRSWHGLRPSPISTSSEVIPEQWFLQPLDNFDSNYTETYKQRYWSSNKFYKPGGPIFLMLGGEGPEDSSWLTEEGLEWVTLAKNFNAKLFLIEHRYYGASGPEGAEYGNLKYLSSRQALADMANFIKAKNAEMKYENPKWIVFGGSYSGALAAWARQQYPELVYGSVASSAPIQAEVDFYQYLEVVKFAFNQIDNKCAENIHAGFDQLQKLMKTSADRKTARDFMNVCKTIDFESPENIHQFWQSMIGNFMGVVQYGGNNIGSYRTTLKPETLCNIINKNDTDVLKVWRRVLGY</sequence>
<evidence type="ECO:0000313" key="7">
    <source>
        <dbReference type="EMBL" id="TKR75773.1"/>
    </source>
</evidence>
<dbReference type="PANTHER" id="PTHR11010:SF117">
    <property type="entry name" value="SERINE PROTEASE 16"/>
    <property type="match status" value="1"/>
</dbReference>
<keyword evidence="5" id="KW-0325">Glycoprotein</keyword>
<dbReference type="AlphaFoldDB" id="A0A4U5N142"/>
<evidence type="ECO:0000256" key="2">
    <source>
        <dbReference type="ARBA" id="ARBA00022670"/>
    </source>
</evidence>
<dbReference type="Gene3D" id="3.40.50.1820">
    <property type="entry name" value="alpha/beta hydrolase"/>
    <property type="match status" value="1"/>
</dbReference>
<dbReference type="OrthoDB" id="1735038at2759"/>
<accession>A0A4U5N142</accession>
<proteinExistence type="inferred from homology"/>
<keyword evidence="3 6" id="KW-0732">Signal</keyword>
<dbReference type="EMBL" id="AZBU02000005">
    <property type="protein sequence ID" value="TKR75773.1"/>
    <property type="molecule type" value="Genomic_DNA"/>
</dbReference>
<keyword evidence="8" id="KW-1185">Reference proteome</keyword>
<dbReference type="Proteomes" id="UP000298663">
    <property type="component" value="Unassembled WGS sequence"/>
</dbReference>
<comment type="similarity">
    <text evidence="1">Belongs to the peptidase S28 family.</text>
</comment>
<dbReference type="GO" id="GO:0070008">
    <property type="term" value="F:serine-type exopeptidase activity"/>
    <property type="evidence" value="ECO:0007669"/>
    <property type="project" value="InterPro"/>
</dbReference>
<evidence type="ECO:0000313" key="8">
    <source>
        <dbReference type="Proteomes" id="UP000298663"/>
    </source>
</evidence>
<dbReference type="GO" id="GO:0008239">
    <property type="term" value="F:dipeptidyl-peptidase activity"/>
    <property type="evidence" value="ECO:0007669"/>
    <property type="project" value="TreeGrafter"/>
</dbReference>
<gene>
    <name evidence="7" type="ORF">L596_017016</name>
</gene>
<evidence type="ECO:0000256" key="6">
    <source>
        <dbReference type="SAM" id="SignalP"/>
    </source>
</evidence>
<organism evidence="7 8">
    <name type="scientific">Steinernema carpocapsae</name>
    <name type="common">Entomopathogenic nematode</name>
    <dbReference type="NCBI Taxonomy" id="34508"/>
    <lineage>
        <taxon>Eukaryota</taxon>
        <taxon>Metazoa</taxon>
        <taxon>Ecdysozoa</taxon>
        <taxon>Nematoda</taxon>
        <taxon>Chromadorea</taxon>
        <taxon>Rhabditida</taxon>
        <taxon>Tylenchina</taxon>
        <taxon>Panagrolaimomorpha</taxon>
        <taxon>Strongyloidoidea</taxon>
        <taxon>Steinernematidae</taxon>
        <taxon>Steinernema</taxon>
    </lineage>
</organism>
<reference evidence="7 8" key="2">
    <citation type="journal article" date="2019" name="G3 (Bethesda)">
        <title>Hybrid Assembly of the Genome of the Entomopathogenic Nematode Steinernema carpocapsae Identifies the X-Chromosome.</title>
        <authorList>
            <person name="Serra L."/>
            <person name="Macchietto M."/>
            <person name="Macias-Munoz A."/>
            <person name="McGill C.J."/>
            <person name="Rodriguez I.M."/>
            <person name="Rodriguez B."/>
            <person name="Murad R."/>
            <person name="Mortazavi A."/>
        </authorList>
    </citation>
    <scope>NUCLEOTIDE SEQUENCE [LARGE SCALE GENOMIC DNA]</scope>
    <source>
        <strain evidence="7 8">ALL</strain>
    </source>
</reference>
<keyword evidence="4" id="KW-0378">Hydrolase</keyword>
<evidence type="ECO:0008006" key="9">
    <source>
        <dbReference type="Google" id="ProtNLM"/>
    </source>
</evidence>
<evidence type="ECO:0000256" key="5">
    <source>
        <dbReference type="ARBA" id="ARBA00023180"/>
    </source>
</evidence>
<dbReference type="GO" id="GO:0006508">
    <property type="term" value="P:proteolysis"/>
    <property type="evidence" value="ECO:0007669"/>
    <property type="project" value="UniProtKB-KW"/>
</dbReference>
<feature type="signal peptide" evidence="6">
    <location>
        <begin position="1"/>
        <end position="18"/>
    </location>
</feature>
<evidence type="ECO:0000256" key="4">
    <source>
        <dbReference type="ARBA" id="ARBA00022801"/>
    </source>
</evidence>
<name>A0A4U5N142_STECR</name>
<dbReference type="Pfam" id="PF05577">
    <property type="entry name" value="Peptidase_S28"/>
    <property type="match status" value="1"/>
</dbReference>
<dbReference type="InterPro" id="IPR029058">
    <property type="entry name" value="AB_hydrolase_fold"/>
</dbReference>